<organism evidence="2 3">
    <name type="scientific">Proteiniclasticum sediminis</name>
    <dbReference type="NCBI Taxonomy" id="2804028"/>
    <lineage>
        <taxon>Bacteria</taxon>
        <taxon>Bacillati</taxon>
        <taxon>Bacillota</taxon>
        <taxon>Clostridia</taxon>
        <taxon>Eubacteriales</taxon>
        <taxon>Clostridiaceae</taxon>
        <taxon>Proteiniclasticum</taxon>
    </lineage>
</organism>
<dbReference type="InterPro" id="IPR046929">
    <property type="entry name" value="HTH_Tnp"/>
</dbReference>
<feature type="region of interest" description="Disordered" evidence="1">
    <location>
        <begin position="91"/>
        <end position="113"/>
    </location>
</feature>
<accession>A0A941HR61</accession>
<keyword evidence="3" id="KW-1185">Reference proteome</keyword>
<feature type="compositionally biased region" description="Basic and acidic residues" evidence="1">
    <location>
        <begin position="103"/>
        <end position="113"/>
    </location>
</feature>
<dbReference type="AlphaFoldDB" id="A0A941HR61"/>
<gene>
    <name evidence="2" type="ORF">KCG48_06005</name>
</gene>
<dbReference type="Proteomes" id="UP000675379">
    <property type="component" value="Unassembled WGS sequence"/>
</dbReference>
<evidence type="ECO:0000256" key="1">
    <source>
        <dbReference type="SAM" id="MobiDB-lite"/>
    </source>
</evidence>
<comment type="caution">
    <text evidence="2">The sequence shown here is derived from an EMBL/GenBank/DDBJ whole genome shotgun (WGS) entry which is preliminary data.</text>
</comment>
<reference evidence="2" key="1">
    <citation type="submission" date="2021-04" db="EMBL/GenBank/DDBJ databases">
        <title>Proteiniclasticum sedimins sp. nov., an obligate anaerobic bacterium isolated from anaerobic sludge.</title>
        <authorList>
            <person name="Liu J."/>
        </authorList>
    </citation>
    <scope>NUCLEOTIDE SEQUENCE</scope>
    <source>
        <strain evidence="2">BAD-10</strain>
    </source>
</reference>
<dbReference type="RefSeq" id="WP_211800566.1">
    <property type="nucleotide sequence ID" value="NZ_JAGSCS010000006.1"/>
</dbReference>
<evidence type="ECO:0000313" key="2">
    <source>
        <dbReference type="EMBL" id="MBR0575892.1"/>
    </source>
</evidence>
<name>A0A941HR61_9CLOT</name>
<dbReference type="EMBL" id="JAGSCS010000006">
    <property type="protein sequence ID" value="MBR0575892.1"/>
    <property type="molecule type" value="Genomic_DNA"/>
</dbReference>
<protein>
    <submittedName>
        <fullName evidence="2">Uncharacterized protein</fullName>
    </submittedName>
</protein>
<proteinExistence type="predicted"/>
<sequence length="113" mass="12842">MSNKLFTVEEIEDLSQNPHVQSVSSKGITYTDNFKEIFIASYSSGMLPREIFETHGFRVEVLSLKRIHAAQSRWTKAYQIDGIIGLKDSRKGNSGRPITRNLTLEEKNARLKA</sequence>
<evidence type="ECO:0000313" key="3">
    <source>
        <dbReference type="Proteomes" id="UP000675379"/>
    </source>
</evidence>
<dbReference type="Pfam" id="PF20310">
    <property type="entry name" value="HTH_Tnp_2"/>
    <property type="match status" value="1"/>
</dbReference>